<accession>A0A0F8Y8H2</accession>
<evidence type="ECO:0000313" key="2">
    <source>
        <dbReference type="EMBL" id="KKK77673.1"/>
    </source>
</evidence>
<name>A0A0F8Y8H2_9ZZZZ</name>
<organism evidence="2">
    <name type="scientific">marine sediment metagenome</name>
    <dbReference type="NCBI Taxonomy" id="412755"/>
    <lineage>
        <taxon>unclassified sequences</taxon>
        <taxon>metagenomes</taxon>
        <taxon>ecological metagenomes</taxon>
    </lineage>
</organism>
<evidence type="ECO:0000256" key="1">
    <source>
        <dbReference type="SAM" id="MobiDB-lite"/>
    </source>
</evidence>
<dbReference type="AlphaFoldDB" id="A0A0F8Y8H2"/>
<proteinExistence type="predicted"/>
<comment type="caution">
    <text evidence="2">The sequence shown here is derived from an EMBL/GenBank/DDBJ whole genome shotgun (WGS) entry which is preliminary data.</text>
</comment>
<feature type="non-terminal residue" evidence="2">
    <location>
        <position position="1"/>
    </location>
</feature>
<dbReference type="EMBL" id="LAZR01054844">
    <property type="protein sequence ID" value="KKK77673.1"/>
    <property type="molecule type" value="Genomic_DNA"/>
</dbReference>
<gene>
    <name evidence="2" type="ORF">LCGC14_2851200</name>
</gene>
<protein>
    <submittedName>
        <fullName evidence="2">Uncharacterized protein</fullName>
    </submittedName>
</protein>
<sequence>CAGYAHRILNLSDGYLVSSSVQHKNQQKEKNVPGKGSFVPCRTD</sequence>
<reference evidence="2" key="1">
    <citation type="journal article" date="2015" name="Nature">
        <title>Complex archaea that bridge the gap between prokaryotes and eukaryotes.</title>
        <authorList>
            <person name="Spang A."/>
            <person name="Saw J.H."/>
            <person name="Jorgensen S.L."/>
            <person name="Zaremba-Niedzwiedzka K."/>
            <person name="Martijn J."/>
            <person name="Lind A.E."/>
            <person name="van Eijk R."/>
            <person name="Schleper C."/>
            <person name="Guy L."/>
            <person name="Ettema T.J."/>
        </authorList>
    </citation>
    <scope>NUCLEOTIDE SEQUENCE</scope>
</reference>
<feature type="region of interest" description="Disordered" evidence="1">
    <location>
        <begin position="22"/>
        <end position="44"/>
    </location>
</feature>